<keyword evidence="7 10" id="KW-0812">Transmembrane</keyword>
<organism evidence="12 13">
    <name type="scientific">Dactylosporangium matsuzakiense</name>
    <dbReference type="NCBI Taxonomy" id="53360"/>
    <lineage>
        <taxon>Bacteria</taxon>
        <taxon>Bacillati</taxon>
        <taxon>Actinomycetota</taxon>
        <taxon>Actinomycetes</taxon>
        <taxon>Micromonosporales</taxon>
        <taxon>Micromonosporaceae</taxon>
        <taxon>Dactylosporangium</taxon>
    </lineage>
</organism>
<accession>A0A9W6KHP4</accession>
<reference evidence="12" key="2">
    <citation type="submission" date="2023-01" db="EMBL/GenBank/DDBJ databases">
        <authorList>
            <person name="Sun Q."/>
            <person name="Evtushenko L."/>
        </authorList>
    </citation>
    <scope>NUCLEOTIDE SEQUENCE</scope>
    <source>
        <strain evidence="12">VKM Ac-1321</strain>
    </source>
</reference>
<dbReference type="CDD" id="cd06261">
    <property type="entry name" value="TM_PBP2"/>
    <property type="match status" value="1"/>
</dbReference>
<dbReference type="Gene3D" id="1.10.3720.10">
    <property type="entry name" value="MetI-like"/>
    <property type="match status" value="1"/>
</dbReference>
<dbReference type="SUPFAM" id="SSF161098">
    <property type="entry name" value="MetI-like"/>
    <property type="match status" value="1"/>
</dbReference>
<keyword evidence="9 10" id="KW-0472">Membrane</keyword>
<evidence type="ECO:0000256" key="1">
    <source>
        <dbReference type="ARBA" id="ARBA00003510"/>
    </source>
</evidence>
<proteinExistence type="inferred from homology"/>
<keyword evidence="4" id="KW-0813">Transport</keyword>
<dbReference type="PROSITE" id="PS50928">
    <property type="entry name" value="ABC_TM1"/>
    <property type="match status" value="1"/>
</dbReference>
<gene>
    <name evidence="12" type="ORF">GCM10017581_021960</name>
</gene>
<dbReference type="PANTHER" id="PTHR42922">
    <property type="entry name" value="PHOSPHATE TRANSPORT SYSTEM PERMEASE PROTEIN PSTA"/>
    <property type="match status" value="1"/>
</dbReference>
<dbReference type="Proteomes" id="UP001143480">
    <property type="component" value="Unassembled WGS sequence"/>
</dbReference>
<feature type="transmembrane region" description="Helical" evidence="10">
    <location>
        <begin position="181"/>
        <end position="203"/>
    </location>
</feature>
<feature type="transmembrane region" description="Helical" evidence="10">
    <location>
        <begin position="149"/>
        <end position="169"/>
    </location>
</feature>
<evidence type="ECO:0000256" key="6">
    <source>
        <dbReference type="ARBA" id="ARBA00022592"/>
    </source>
</evidence>
<dbReference type="InterPro" id="IPR000515">
    <property type="entry name" value="MetI-like"/>
</dbReference>
<evidence type="ECO:0000313" key="12">
    <source>
        <dbReference type="EMBL" id="GLL00456.1"/>
    </source>
</evidence>
<dbReference type="InterPro" id="IPR035906">
    <property type="entry name" value="MetI-like_sf"/>
</dbReference>
<dbReference type="Pfam" id="PF00528">
    <property type="entry name" value="BPD_transp_1"/>
    <property type="match status" value="1"/>
</dbReference>
<keyword evidence="5 10" id="KW-1003">Cell membrane</keyword>
<protein>
    <recommendedName>
        <fullName evidence="10">Phosphate transport system permease protein PstA</fullName>
    </recommendedName>
</protein>
<comment type="caution">
    <text evidence="12">The sequence shown here is derived from an EMBL/GenBank/DDBJ whole genome shotgun (WGS) entry which is preliminary data.</text>
</comment>
<feature type="transmembrane region" description="Helical" evidence="10">
    <location>
        <begin position="29"/>
        <end position="46"/>
    </location>
</feature>
<keyword evidence="13" id="KW-1185">Reference proteome</keyword>
<dbReference type="NCBIfam" id="TIGR00974">
    <property type="entry name" value="3a0107s02c"/>
    <property type="match status" value="1"/>
</dbReference>
<evidence type="ECO:0000256" key="10">
    <source>
        <dbReference type="RuleBase" id="RU363043"/>
    </source>
</evidence>
<dbReference type="GO" id="GO:0035435">
    <property type="term" value="P:phosphate ion transmembrane transport"/>
    <property type="evidence" value="ECO:0007669"/>
    <property type="project" value="InterPro"/>
</dbReference>
<feature type="transmembrane region" description="Helical" evidence="10">
    <location>
        <begin position="292"/>
        <end position="310"/>
    </location>
</feature>
<dbReference type="GO" id="GO:0005315">
    <property type="term" value="F:phosphate transmembrane transporter activity"/>
    <property type="evidence" value="ECO:0007669"/>
    <property type="project" value="InterPro"/>
</dbReference>
<dbReference type="AlphaFoldDB" id="A0A9W6KHP4"/>
<dbReference type="InterPro" id="IPR005672">
    <property type="entry name" value="Phosphate_PstA"/>
</dbReference>
<evidence type="ECO:0000256" key="5">
    <source>
        <dbReference type="ARBA" id="ARBA00022475"/>
    </source>
</evidence>
<evidence type="ECO:0000313" key="13">
    <source>
        <dbReference type="Proteomes" id="UP001143480"/>
    </source>
</evidence>
<evidence type="ECO:0000256" key="3">
    <source>
        <dbReference type="ARBA" id="ARBA00007069"/>
    </source>
</evidence>
<name>A0A9W6KHP4_9ACTN</name>
<evidence type="ECO:0000256" key="8">
    <source>
        <dbReference type="ARBA" id="ARBA00022989"/>
    </source>
</evidence>
<evidence type="ECO:0000256" key="4">
    <source>
        <dbReference type="ARBA" id="ARBA00022448"/>
    </source>
</evidence>
<reference evidence="12" key="1">
    <citation type="journal article" date="2014" name="Int. J. Syst. Evol. Microbiol.">
        <title>Complete genome sequence of Corynebacterium casei LMG S-19264T (=DSM 44701T), isolated from a smear-ripened cheese.</title>
        <authorList>
            <consortium name="US DOE Joint Genome Institute (JGI-PGF)"/>
            <person name="Walter F."/>
            <person name="Albersmeier A."/>
            <person name="Kalinowski J."/>
            <person name="Ruckert C."/>
        </authorList>
    </citation>
    <scope>NUCLEOTIDE SEQUENCE</scope>
    <source>
        <strain evidence="12">VKM Ac-1321</strain>
    </source>
</reference>
<dbReference type="PANTHER" id="PTHR42922:SF1">
    <property type="entry name" value="PHOSPHATE TRANSPORT SYSTEM PERMEASE PROTEIN PSTA"/>
    <property type="match status" value="1"/>
</dbReference>
<dbReference type="RefSeq" id="WP_261962587.1">
    <property type="nucleotide sequence ID" value="NZ_BAAAXA010000001.1"/>
</dbReference>
<feature type="transmembrane region" description="Helical" evidence="10">
    <location>
        <begin position="88"/>
        <end position="110"/>
    </location>
</feature>
<evidence type="ECO:0000256" key="7">
    <source>
        <dbReference type="ARBA" id="ARBA00022692"/>
    </source>
</evidence>
<feature type="transmembrane region" description="Helical" evidence="10">
    <location>
        <begin position="52"/>
        <end position="76"/>
    </location>
</feature>
<evidence type="ECO:0000259" key="11">
    <source>
        <dbReference type="PROSITE" id="PS50928"/>
    </source>
</evidence>
<feature type="domain" description="ABC transmembrane type-1" evidence="11">
    <location>
        <begin position="142"/>
        <end position="358"/>
    </location>
</feature>
<keyword evidence="8 10" id="KW-1133">Transmembrane helix</keyword>
<comment type="function">
    <text evidence="1">Part of the binding-protein-dependent transport system for phosphate; probably responsible for the translocation of the substrate across the membrane.</text>
</comment>
<keyword evidence="6" id="KW-0592">Phosphate transport</keyword>
<dbReference type="GO" id="GO:0005886">
    <property type="term" value="C:plasma membrane"/>
    <property type="evidence" value="ECO:0007669"/>
    <property type="project" value="UniProtKB-SubCell"/>
</dbReference>
<feature type="transmembrane region" description="Helical" evidence="10">
    <location>
        <begin position="336"/>
        <end position="358"/>
    </location>
</feature>
<dbReference type="EMBL" id="BSFP01000008">
    <property type="protein sequence ID" value="GLL00456.1"/>
    <property type="molecule type" value="Genomic_DNA"/>
</dbReference>
<evidence type="ECO:0000256" key="2">
    <source>
        <dbReference type="ARBA" id="ARBA00004651"/>
    </source>
</evidence>
<dbReference type="InterPro" id="IPR051408">
    <property type="entry name" value="Phosphate_transprt_permease"/>
</dbReference>
<evidence type="ECO:0000256" key="9">
    <source>
        <dbReference type="ARBA" id="ARBA00023136"/>
    </source>
</evidence>
<sequence>MAVETPTPTRSTVGVTDASQLRTKSLPNWTPWVVVVVAIALAYLLINLTGAGGWVLTGVVAAALFVILMGAAATVVEGGRSARNRMATILIYGAFILALLPLLSVVWTLLNKGTERLDGNFFNSSMNNIGPFDSNGGAYHAIIGTIEQAGIATLITVPLGILGAIYIVEYGRGWFANTIRFFVDVMTGIPSIVAGLFILSFWVFTITPLYSSDGFAHYSGFAAGLSLSVLMLPTVVRSSEEMLRLVPTALREGSYALGVPKWKTITSIVLPTAGPGIVTGVMLAVARACGETAPVLLVAGGASAINFNLFDGNQSSLSLFVYQQAGVASEFSPGRAWTAALTLVVLVLVLTVAAKLLARRNKLAR</sequence>
<comment type="similarity">
    <text evidence="3 10">Belongs to the binding-protein-dependent transport system permease family. CysTW subfamily.</text>
</comment>
<comment type="subcellular location">
    <subcellularLocation>
        <location evidence="2 10">Cell membrane</location>
        <topology evidence="2 10">Multi-pass membrane protein</topology>
    </subcellularLocation>
</comment>